<sequence>DAQAKTCEPLRRRRRNARLFDGRRPARGPL</sequence>
<feature type="region of interest" description="Disordered" evidence="1">
    <location>
        <begin position="1"/>
        <end position="30"/>
    </location>
</feature>
<proteinExistence type="predicted"/>
<reference evidence="2" key="1">
    <citation type="submission" date="2020-02" db="EMBL/GenBank/DDBJ databases">
        <authorList>
            <person name="Meier V. D."/>
        </authorList>
    </citation>
    <scope>NUCLEOTIDE SEQUENCE</scope>
    <source>
        <strain evidence="2">AVDCRST_MAG80</strain>
    </source>
</reference>
<dbReference type="EMBL" id="CADCVC010000038">
    <property type="protein sequence ID" value="CAA9428537.1"/>
    <property type="molecule type" value="Genomic_DNA"/>
</dbReference>
<dbReference type="AlphaFoldDB" id="A0A6J4Q5J5"/>
<feature type="non-terminal residue" evidence="2">
    <location>
        <position position="1"/>
    </location>
</feature>
<protein>
    <submittedName>
        <fullName evidence="2">Uncharacterized protein</fullName>
    </submittedName>
</protein>
<accession>A0A6J4Q5J5</accession>
<name>A0A6J4Q5J5_9ACTN</name>
<feature type="non-terminal residue" evidence="2">
    <location>
        <position position="30"/>
    </location>
</feature>
<evidence type="ECO:0000256" key="1">
    <source>
        <dbReference type="SAM" id="MobiDB-lite"/>
    </source>
</evidence>
<organism evidence="2">
    <name type="scientific">uncultured Rubrobacteraceae bacterium</name>
    <dbReference type="NCBI Taxonomy" id="349277"/>
    <lineage>
        <taxon>Bacteria</taxon>
        <taxon>Bacillati</taxon>
        <taxon>Actinomycetota</taxon>
        <taxon>Rubrobacteria</taxon>
        <taxon>Rubrobacterales</taxon>
        <taxon>Rubrobacteraceae</taxon>
        <taxon>environmental samples</taxon>
    </lineage>
</organism>
<evidence type="ECO:0000313" key="2">
    <source>
        <dbReference type="EMBL" id="CAA9428537.1"/>
    </source>
</evidence>
<gene>
    <name evidence="2" type="ORF">AVDCRST_MAG80-407</name>
</gene>